<accession>A0A1Q9DH46</accession>
<comment type="caution">
    <text evidence="1">The sequence shown here is derived from an EMBL/GenBank/DDBJ whole genome shotgun (WGS) entry which is preliminary data.</text>
</comment>
<reference evidence="1 2" key="1">
    <citation type="submission" date="2016-02" db="EMBL/GenBank/DDBJ databases">
        <title>Genome analysis of coral dinoflagellate symbionts highlights evolutionary adaptations to a symbiotic lifestyle.</title>
        <authorList>
            <person name="Aranda M."/>
            <person name="Li Y."/>
            <person name="Liew Y.J."/>
            <person name="Baumgarten S."/>
            <person name="Simakov O."/>
            <person name="Wilson M."/>
            <person name="Piel J."/>
            <person name="Ashoor H."/>
            <person name="Bougouffa S."/>
            <person name="Bajic V.B."/>
            <person name="Ryu T."/>
            <person name="Ravasi T."/>
            <person name="Bayer T."/>
            <person name="Micklem G."/>
            <person name="Kim H."/>
            <person name="Bhak J."/>
            <person name="Lajeunesse T.C."/>
            <person name="Voolstra C.R."/>
        </authorList>
    </citation>
    <scope>NUCLEOTIDE SEQUENCE [LARGE SCALE GENOMIC DNA]</scope>
    <source>
        <strain evidence="1 2">CCMP2467</strain>
    </source>
</reference>
<proteinExistence type="predicted"/>
<name>A0A1Q9DH46_SYMMI</name>
<organism evidence="1 2">
    <name type="scientific">Symbiodinium microadriaticum</name>
    <name type="common">Dinoflagellate</name>
    <name type="synonym">Zooxanthella microadriatica</name>
    <dbReference type="NCBI Taxonomy" id="2951"/>
    <lineage>
        <taxon>Eukaryota</taxon>
        <taxon>Sar</taxon>
        <taxon>Alveolata</taxon>
        <taxon>Dinophyceae</taxon>
        <taxon>Suessiales</taxon>
        <taxon>Symbiodiniaceae</taxon>
        <taxon>Symbiodinium</taxon>
    </lineage>
</organism>
<sequence length="224" mass="24210">MIYARISEIAEPLERQAPPAKPERPTKKLKRHREALPEFELTVDTLQGRWRHSVSSLGMLTVRGSTVQFDVGNVYELEEIVPGSGPGGPEGFDASAAADALSEHRLLKREGAVVATLTAQVGLTEAIAASTCFATEKEACAVSKLLVFYGVLQDAAYSTQKGCFLNLAVPLIRRGVLKAANADTTGAQKANARSDRIAFLEERTLGAKLRRSLVENHGSQSQQH</sequence>
<evidence type="ECO:0000313" key="1">
    <source>
        <dbReference type="EMBL" id="OLP94505.1"/>
    </source>
</evidence>
<gene>
    <name evidence="1" type="ORF">AK812_SmicGene23488</name>
</gene>
<dbReference type="OrthoDB" id="425485at2759"/>
<keyword evidence="2" id="KW-1185">Reference proteome</keyword>
<protein>
    <submittedName>
        <fullName evidence="1">Uncharacterized protein</fullName>
    </submittedName>
</protein>
<dbReference type="AlphaFoldDB" id="A0A1Q9DH46"/>
<evidence type="ECO:0000313" key="2">
    <source>
        <dbReference type="Proteomes" id="UP000186817"/>
    </source>
</evidence>
<dbReference type="EMBL" id="LSRX01000539">
    <property type="protein sequence ID" value="OLP94505.1"/>
    <property type="molecule type" value="Genomic_DNA"/>
</dbReference>
<dbReference type="Proteomes" id="UP000186817">
    <property type="component" value="Unassembled WGS sequence"/>
</dbReference>